<name>L0DFA3_SINAD</name>
<protein>
    <submittedName>
        <fullName evidence="1">Uncharacterized protein</fullName>
    </submittedName>
</protein>
<evidence type="ECO:0000313" key="2">
    <source>
        <dbReference type="Proteomes" id="UP000010798"/>
    </source>
</evidence>
<evidence type="ECO:0000313" key="1">
    <source>
        <dbReference type="EMBL" id="AGA27351.1"/>
    </source>
</evidence>
<dbReference type="Proteomes" id="UP000010798">
    <property type="component" value="Chromosome"/>
</dbReference>
<proteinExistence type="predicted"/>
<organism evidence="1 2">
    <name type="scientific">Singulisphaera acidiphila (strain ATCC BAA-1392 / DSM 18658 / VKM B-2454 / MOB10)</name>
    <dbReference type="NCBI Taxonomy" id="886293"/>
    <lineage>
        <taxon>Bacteria</taxon>
        <taxon>Pseudomonadati</taxon>
        <taxon>Planctomycetota</taxon>
        <taxon>Planctomycetia</taxon>
        <taxon>Isosphaerales</taxon>
        <taxon>Isosphaeraceae</taxon>
        <taxon>Singulisphaera</taxon>
    </lineage>
</organism>
<dbReference type="STRING" id="886293.Sinac_3070"/>
<dbReference type="HOGENOM" id="CLU_1843775_0_0_0"/>
<dbReference type="KEGG" id="saci:Sinac_3070"/>
<sequence length="139" mass="15509">MACAGLLCWAATRVVTWYERRPTYRTRAAYHRIEAESLRHRLSGEALRYKLASYYLSCLLANPEANIVRETPGSVRSEEFHPFSGPRSGWAAAVEAQGKLADSTSKKVAYHARLSQEYARAAESFWSPVPAEGAVHPIP</sequence>
<dbReference type="AlphaFoldDB" id="L0DFA3"/>
<reference evidence="1 2" key="1">
    <citation type="submission" date="2012-02" db="EMBL/GenBank/DDBJ databases">
        <title>Complete sequence of chromosome of Singulisphaera acidiphila DSM 18658.</title>
        <authorList>
            <consortium name="US DOE Joint Genome Institute (JGI-PGF)"/>
            <person name="Lucas S."/>
            <person name="Copeland A."/>
            <person name="Lapidus A."/>
            <person name="Glavina del Rio T."/>
            <person name="Dalin E."/>
            <person name="Tice H."/>
            <person name="Bruce D."/>
            <person name="Goodwin L."/>
            <person name="Pitluck S."/>
            <person name="Peters L."/>
            <person name="Ovchinnikova G."/>
            <person name="Chertkov O."/>
            <person name="Kyrpides N."/>
            <person name="Mavromatis K."/>
            <person name="Ivanova N."/>
            <person name="Brettin T."/>
            <person name="Detter J.C."/>
            <person name="Han C."/>
            <person name="Larimer F."/>
            <person name="Land M."/>
            <person name="Hauser L."/>
            <person name="Markowitz V."/>
            <person name="Cheng J.-F."/>
            <person name="Hugenholtz P."/>
            <person name="Woyke T."/>
            <person name="Wu D."/>
            <person name="Tindall B."/>
            <person name="Pomrenke H."/>
            <person name="Brambilla E."/>
            <person name="Klenk H.-P."/>
            <person name="Eisen J.A."/>
        </authorList>
    </citation>
    <scope>NUCLEOTIDE SEQUENCE [LARGE SCALE GENOMIC DNA]</scope>
    <source>
        <strain evidence="2">ATCC BAA-1392 / DSM 18658 / VKM B-2454 / MOB10</strain>
    </source>
</reference>
<gene>
    <name evidence="1" type="ordered locus">Sinac_3070</name>
</gene>
<accession>L0DFA3</accession>
<keyword evidence="2" id="KW-1185">Reference proteome</keyword>
<dbReference type="EMBL" id="CP003364">
    <property type="protein sequence ID" value="AGA27351.1"/>
    <property type="molecule type" value="Genomic_DNA"/>
</dbReference>